<dbReference type="EMBL" id="CAJNJQ010002043">
    <property type="protein sequence ID" value="CAE7159500.1"/>
    <property type="molecule type" value="Genomic_DNA"/>
</dbReference>
<reference evidence="2" key="1">
    <citation type="submission" date="2021-01" db="EMBL/GenBank/DDBJ databases">
        <authorList>
            <person name="Kaushik A."/>
        </authorList>
    </citation>
    <scope>NUCLEOTIDE SEQUENCE</scope>
    <source>
        <strain evidence="2">AG5</strain>
    </source>
</reference>
<dbReference type="AlphaFoldDB" id="A0A8H3E622"/>
<evidence type="ECO:0000256" key="1">
    <source>
        <dbReference type="SAM" id="MobiDB-lite"/>
    </source>
</evidence>
<proteinExistence type="predicted"/>
<feature type="region of interest" description="Disordered" evidence="1">
    <location>
        <begin position="85"/>
        <end position="125"/>
    </location>
</feature>
<organism evidence="2 3">
    <name type="scientific">Rhizoctonia solani</name>
    <dbReference type="NCBI Taxonomy" id="456999"/>
    <lineage>
        <taxon>Eukaryota</taxon>
        <taxon>Fungi</taxon>
        <taxon>Dikarya</taxon>
        <taxon>Basidiomycota</taxon>
        <taxon>Agaricomycotina</taxon>
        <taxon>Agaricomycetes</taxon>
        <taxon>Cantharellales</taxon>
        <taxon>Ceratobasidiaceae</taxon>
        <taxon>Rhizoctonia</taxon>
    </lineage>
</organism>
<gene>
    <name evidence="2" type="ORF">RDB_LOCUS97518</name>
</gene>
<feature type="non-terminal residue" evidence="2">
    <location>
        <position position="1"/>
    </location>
</feature>
<evidence type="ECO:0000313" key="3">
    <source>
        <dbReference type="Proteomes" id="UP000663827"/>
    </source>
</evidence>
<protein>
    <submittedName>
        <fullName evidence="2">Uncharacterized protein</fullName>
    </submittedName>
</protein>
<accession>A0A8H3E622</accession>
<sequence>LTVVWSGLSPDAPDLAACSSTTAQLDPIEHRIASLGYQHDGVSGPRIGRSRTRAADLPLTTLPGGPFWLSSTYYMRLIAYQCVTPPTPPPPSAYPSPTNSTGRERGLDLKIEPVLPGDPASREVS</sequence>
<comment type="caution">
    <text evidence="2">The sequence shown here is derived from an EMBL/GenBank/DDBJ whole genome shotgun (WGS) entry which is preliminary data.</text>
</comment>
<feature type="compositionally biased region" description="Basic and acidic residues" evidence="1">
    <location>
        <begin position="102"/>
        <end position="111"/>
    </location>
</feature>
<dbReference type="Proteomes" id="UP000663827">
    <property type="component" value="Unassembled WGS sequence"/>
</dbReference>
<name>A0A8H3E622_9AGAM</name>
<feature type="compositionally biased region" description="Pro residues" evidence="1">
    <location>
        <begin position="85"/>
        <end position="94"/>
    </location>
</feature>
<evidence type="ECO:0000313" key="2">
    <source>
        <dbReference type="EMBL" id="CAE7159500.1"/>
    </source>
</evidence>